<accession>A0A699T466</accession>
<reference evidence="1" key="1">
    <citation type="journal article" date="2019" name="Sci. Rep.">
        <title>Draft genome of Tanacetum cinerariifolium, the natural source of mosquito coil.</title>
        <authorList>
            <person name="Yamashiro T."/>
            <person name="Shiraishi A."/>
            <person name="Satake H."/>
            <person name="Nakayama K."/>
        </authorList>
    </citation>
    <scope>NUCLEOTIDE SEQUENCE</scope>
</reference>
<organism evidence="1">
    <name type="scientific">Tanacetum cinerariifolium</name>
    <name type="common">Dalmatian daisy</name>
    <name type="synonym">Chrysanthemum cinerariifolium</name>
    <dbReference type="NCBI Taxonomy" id="118510"/>
    <lineage>
        <taxon>Eukaryota</taxon>
        <taxon>Viridiplantae</taxon>
        <taxon>Streptophyta</taxon>
        <taxon>Embryophyta</taxon>
        <taxon>Tracheophyta</taxon>
        <taxon>Spermatophyta</taxon>
        <taxon>Magnoliopsida</taxon>
        <taxon>eudicotyledons</taxon>
        <taxon>Gunneridae</taxon>
        <taxon>Pentapetalae</taxon>
        <taxon>asterids</taxon>
        <taxon>campanulids</taxon>
        <taxon>Asterales</taxon>
        <taxon>Asteraceae</taxon>
        <taxon>Asteroideae</taxon>
        <taxon>Anthemideae</taxon>
        <taxon>Anthemidinae</taxon>
        <taxon>Tanacetum</taxon>
    </lineage>
</organism>
<evidence type="ECO:0000313" key="1">
    <source>
        <dbReference type="EMBL" id="GFD04610.1"/>
    </source>
</evidence>
<feature type="non-terminal residue" evidence="1">
    <location>
        <position position="1"/>
    </location>
</feature>
<dbReference type="AlphaFoldDB" id="A0A699T466"/>
<comment type="caution">
    <text evidence="1">The sequence shown here is derived from an EMBL/GenBank/DDBJ whole genome shotgun (WGS) entry which is preliminary data.</text>
</comment>
<gene>
    <name evidence="1" type="ORF">Tci_876579</name>
</gene>
<sequence>EEEVKILDSIVGRVVPLLPVSLARSKSELEASVERLFNEGGSADQVDSAAGGGRQAETGIATGVRIVADENVVDE</sequence>
<name>A0A699T466_TANCI</name>
<protein>
    <submittedName>
        <fullName evidence="1">Uncharacterized protein</fullName>
    </submittedName>
</protein>
<dbReference type="EMBL" id="BKCJ011212939">
    <property type="protein sequence ID" value="GFD04610.1"/>
    <property type="molecule type" value="Genomic_DNA"/>
</dbReference>
<feature type="non-terminal residue" evidence="1">
    <location>
        <position position="75"/>
    </location>
</feature>
<proteinExistence type="predicted"/>